<keyword evidence="9" id="KW-0472">Membrane</keyword>
<dbReference type="Pfam" id="PF03635">
    <property type="entry name" value="Vps35"/>
    <property type="match status" value="1"/>
</dbReference>
<sequence length="891" mass="100017">MAQQLSAGEQAQQLEESLAFIRQQEALMRKCLDQKGKLLDAIKHASTFLGELRTSSLTPKQYYELYIAVFDALGYLAAFLKDDHQNHHLADIYELVQYAGNIVPRLYLMITVGTVYMSIPDAPVKEIMKDMMEMCRGVQHPVRGLFLRYFLSQGCRDFLPVGTSDGPEGNLQDSIQFTITNFIEMNKLWVRLQHQGHSRERDKRTRERQELQVLVGSNLVRISQLEGIDKQYYRTSILPAILEQVVQCRDVLAQEYLLDVICQVFPDEFHLHTLDLFLTATTNLNPGVSIKRIILSLVNRLADYAIRERVNGGDSLADALAKASIAHDDEAQRAKLTQASEQDEHQDQNGESGENGEQTQTEDVGADGGENGKPKPEDDQEANGAEQEQPEDKERKKLDLFEVFWKHLQNIIQVRPDIPPQDVNAILAGIARLTLNIYGDRLDYIDKVFEFAVKTTEQAHKDGQYSPEIVQSTRDLLLTPIEHYDRLLSVLSIPNYLPLLHSQPSSTQRYIAGKVSSSALEDGTHIDSAEDVEGLFGLIEVIIKDKASGERAVIGGVPGGASTGAASDGVEPDGAVSGDEVVDQSNLAKIVHLIYNKDTDTHSKLLRLARQALSKGGDNIKFTYPALVTAALKLVRRYQAQRKRQEAESVEKIGSTFKFIQKLVNDLYQTGAGELGLRLYVNAASVADQVESEEASYEFYAQAFTIYEEAISDSRSQFQALSLIAGALQSSRNFSNENYDTLVSKCALYGSKLLKKPDQCRAVYLASHLWWATEISARGEEEGKGDLFRDDKRVLECLQRALRVADACMDVGVTVELFVEILNRYLYFFDRGNSAVSVKYINGLIDLIQTNLNNQSSDGTMSESPKKHFERTLDFITSQKEEDERFREIVW</sequence>
<evidence type="ECO:0000256" key="8">
    <source>
        <dbReference type="ARBA" id="ARBA00023034"/>
    </source>
</evidence>
<comment type="subcellular location">
    <subcellularLocation>
        <location evidence="3">Cytoplasm</location>
    </subcellularLocation>
    <subcellularLocation>
        <location evidence="2">Golgi apparatus membrane</location>
    </subcellularLocation>
    <subcellularLocation>
        <location evidence="1">Membrane</location>
        <topology evidence="1">Peripheral membrane protein</topology>
    </subcellularLocation>
</comment>
<dbReference type="PANTHER" id="PTHR11099:SF0">
    <property type="entry name" value="VACUOLAR PROTEIN SORTING-ASSOCIATED PROTEIN 35"/>
    <property type="match status" value="1"/>
</dbReference>
<evidence type="ECO:0000256" key="10">
    <source>
        <dbReference type="PIRNR" id="PIRNR009375"/>
    </source>
</evidence>
<dbReference type="EMBL" id="HG937694">
    <property type="protein sequence ID" value="CDP37454.1"/>
    <property type="molecule type" value="Genomic_DNA"/>
</dbReference>
<dbReference type="GO" id="GO:0005829">
    <property type="term" value="C:cytosol"/>
    <property type="evidence" value="ECO:0007669"/>
    <property type="project" value="GOC"/>
</dbReference>
<reference evidence="12" key="1">
    <citation type="submission" date="2014-02" db="EMBL/GenBank/DDBJ databases">
        <authorList>
            <person name="Genoscope - CEA"/>
        </authorList>
    </citation>
    <scope>NUCLEOTIDE SEQUENCE</scope>
    <source>
        <strain evidence="12">LS3</strain>
    </source>
</reference>
<keyword evidence="7 10" id="KW-0653">Protein transport</keyword>
<reference evidence="12" key="2">
    <citation type="submission" date="2014-06" db="EMBL/GenBank/DDBJ databases">
        <title>The complete genome of Blastobotrys (Arxula) adeninivorans LS3 - a yeast of biotechnological interest.</title>
        <authorList>
            <person name="Kunze G."/>
            <person name="Gaillardin C."/>
            <person name="Czernicka M."/>
            <person name="Durrens P."/>
            <person name="Martin T."/>
            <person name="Boer E."/>
            <person name="Gabaldon T."/>
            <person name="Cruz J."/>
            <person name="Talla E."/>
            <person name="Marck C."/>
            <person name="Goffeau A."/>
            <person name="Barbe V."/>
            <person name="Baret P."/>
            <person name="Baronian K."/>
            <person name="Beier S."/>
            <person name="Bleykasten C."/>
            <person name="Bode R."/>
            <person name="Casaregola S."/>
            <person name="Despons L."/>
            <person name="Fairhead C."/>
            <person name="Giersberg M."/>
            <person name="Gierski P."/>
            <person name="Hahnel U."/>
            <person name="Hartmann A."/>
            <person name="Jankowska D."/>
            <person name="Jubin C."/>
            <person name="Jung P."/>
            <person name="Lafontaine I."/>
            <person name="Leh-Louis V."/>
            <person name="Lemaire M."/>
            <person name="Marcet-Houben M."/>
            <person name="Mascher M."/>
            <person name="Morel G."/>
            <person name="Richard G.-F."/>
            <person name="Riechen J."/>
            <person name="Sacerdot C."/>
            <person name="Sarkar A."/>
            <person name="Savel G."/>
            <person name="Schacherer J."/>
            <person name="Sherman D."/>
            <person name="Straub M.-L."/>
            <person name="Stein N."/>
            <person name="Thierry A."/>
            <person name="Trautwein-Schult A."/>
            <person name="Westhof E."/>
            <person name="Worch S."/>
            <person name="Dujon B."/>
            <person name="Souciet J.-L."/>
            <person name="Wincker P."/>
            <person name="Scholz U."/>
            <person name="Neuveglise N."/>
        </authorList>
    </citation>
    <scope>NUCLEOTIDE SEQUENCE</scope>
    <source>
        <strain evidence="12">LS3</strain>
    </source>
</reference>
<dbReference type="GO" id="GO:0005770">
    <property type="term" value="C:late endosome"/>
    <property type="evidence" value="ECO:0007669"/>
    <property type="project" value="TreeGrafter"/>
</dbReference>
<protein>
    <recommendedName>
        <fullName evidence="10">Vacuolar protein sorting-associated protein 35</fullName>
    </recommendedName>
</protein>
<dbReference type="PIRSF" id="PIRSF009375">
    <property type="entry name" value="Retromer_Vps35"/>
    <property type="match status" value="1"/>
</dbReference>
<evidence type="ECO:0000256" key="9">
    <source>
        <dbReference type="ARBA" id="ARBA00023136"/>
    </source>
</evidence>
<dbReference type="InterPro" id="IPR042491">
    <property type="entry name" value="Vps35_C"/>
</dbReference>
<dbReference type="InterPro" id="IPR005378">
    <property type="entry name" value="Vps35"/>
</dbReference>
<organism evidence="12">
    <name type="scientific">Blastobotrys adeninivorans</name>
    <name type="common">Yeast</name>
    <name type="synonym">Arxula adeninivorans</name>
    <dbReference type="NCBI Taxonomy" id="409370"/>
    <lineage>
        <taxon>Eukaryota</taxon>
        <taxon>Fungi</taxon>
        <taxon>Dikarya</taxon>
        <taxon>Ascomycota</taxon>
        <taxon>Saccharomycotina</taxon>
        <taxon>Dipodascomycetes</taxon>
        <taxon>Dipodascales</taxon>
        <taxon>Trichomonascaceae</taxon>
        <taxon>Blastobotrys</taxon>
    </lineage>
</organism>
<name>A0A060T9H1_BLAAD</name>
<keyword evidence="6" id="KW-0963">Cytoplasm</keyword>
<comment type="function">
    <text evidence="10">Plays a role in vesicular protein sorting.</text>
</comment>
<dbReference type="PhylomeDB" id="A0A060T9H1"/>
<dbReference type="Gene3D" id="1.25.40.660">
    <property type="entry name" value="Vacuolar protein sorting-associated protein 35, helical subcomplex Vps35-C"/>
    <property type="match status" value="1"/>
</dbReference>
<proteinExistence type="inferred from homology"/>
<dbReference type="GO" id="GO:0030906">
    <property type="term" value="C:retromer, cargo-selective complex"/>
    <property type="evidence" value="ECO:0007669"/>
    <property type="project" value="InterPro"/>
</dbReference>
<evidence type="ECO:0000256" key="4">
    <source>
        <dbReference type="ARBA" id="ARBA00006536"/>
    </source>
</evidence>
<dbReference type="GO" id="GO:0000139">
    <property type="term" value="C:Golgi membrane"/>
    <property type="evidence" value="ECO:0007669"/>
    <property type="project" value="UniProtKB-SubCell"/>
</dbReference>
<evidence type="ECO:0000256" key="3">
    <source>
        <dbReference type="ARBA" id="ARBA00004496"/>
    </source>
</evidence>
<evidence type="ECO:0000256" key="2">
    <source>
        <dbReference type="ARBA" id="ARBA00004394"/>
    </source>
</evidence>
<accession>A0A060T9H1</accession>
<dbReference type="FunFam" id="1.25.40.660:FF:000003">
    <property type="entry name" value="Vacuolar protein sorting-associated protein 35"/>
    <property type="match status" value="1"/>
</dbReference>
<dbReference type="GO" id="GO:0042147">
    <property type="term" value="P:retrograde transport, endosome to Golgi"/>
    <property type="evidence" value="ECO:0007669"/>
    <property type="project" value="InterPro"/>
</dbReference>
<evidence type="ECO:0000256" key="5">
    <source>
        <dbReference type="ARBA" id="ARBA00022448"/>
    </source>
</evidence>
<gene>
    <name evidence="12" type="ORF">GNLVRS02_ARAD1D11880g</name>
</gene>
<comment type="similarity">
    <text evidence="4 10">Belongs to the VPS35 family.</text>
</comment>
<dbReference type="AlphaFoldDB" id="A0A060T9H1"/>
<feature type="region of interest" description="Disordered" evidence="11">
    <location>
        <begin position="330"/>
        <end position="393"/>
    </location>
</feature>
<dbReference type="GO" id="GO:0006886">
    <property type="term" value="P:intracellular protein transport"/>
    <property type="evidence" value="ECO:0007669"/>
    <property type="project" value="TreeGrafter"/>
</dbReference>
<evidence type="ECO:0000256" key="7">
    <source>
        <dbReference type="ARBA" id="ARBA00022927"/>
    </source>
</evidence>
<evidence type="ECO:0000313" key="12">
    <source>
        <dbReference type="EMBL" id="CDP37454.1"/>
    </source>
</evidence>
<dbReference type="PANTHER" id="PTHR11099">
    <property type="entry name" value="VACUOLAR SORTING PROTEIN 35"/>
    <property type="match status" value="1"/>
</dbReference>
<evidence type="ECO:0000256" key="6">
    <source>
        <dbReference type="ARBA" id="ARBA00022490"/>
    </source>
</evidence>
<evidence type="ECO:0000256" key="11">
    <source>
        <dbReference type="SAM" id="MobiDB-lite"/>
    </source>
</evidence>
<keyword evidence="5 10" id="KW-0813">Transport</keyword>
<keyword evidence="8" id="KW-0333">Golgi apparatus</keyword>
<evidence type="ECO:0000256" key="1">
    <source>
        <dbReference type="ARBA" id="ARBA00004170"/>
    </source>
</evidence>
<feature type="compositionally biased region" description="Polar residues" evidence="11">
    <location>
        <begin position="349"/>
        <end position="362"/>
    </location>
</feature>